<feature type="coiled-coil region" evidence="1">
    <location>
        <begin position="283"/>
        <end position="338"/>
    </location>
</feature>
<dbReference type="EMBL" id="BAABME010006822">
    <property type="protein sequence ID" value="GAA0169373.1"/>
    <property type="molecule type" value="Genomic_DNA"/>
</dbReference>
<feature type="region of interest" description="Disordered" evidence="2">
    <location>
        <begin position="124"/>
        <end position="162"/>
    </location>
</feature>
<accession>A0AAV3R0A3</accession>
<gene>
    <name evidence="3" type="ORF">LIER_23878</name>
</gene>
<evidence type="ECO:0000313" key="3">
    <source>
        <dbReference type="EMBL" id="GAA0169373.1"/>
    </source>
</evidence>
<feature type="region of interest" description="Disordered" evidence="2">
    <location>
        <begin position="80"/>
        <end position="111"/>
    </location>
</feature>
<dbReference type="AlphaFoldDB" id="A0AAV3R0A3"/>
<evidence type="ECO:0000313" key="4">
    <source>
        <dbReference type="Proteomes" id="UP001454036"/>
    </source>
</evidence>
<name>A0AAV3R0A3_LITER</name>
<dbReference type="Proteomes" id="UP001454036">
    <property type="component" value="Unassembled WGS sequence"/>
</dbReference>
<feature type="compositionally biased region" description="Low complexity" evidence="2">
    <location>
        <begin position="91"/>
        <end position="106"/>
    </location>
</feature>
<comment type="caution">
    <text evidence="3">The sequence shown here is derived from an EMBL/GenBank/DDBJ whole genome shotgun (WGS) entry which is preliminary data.</text>
</comment>
<protein>
    <submittedName>
        <fullName evidence="3">Uncharacterized protein</fullName>
    </submittedName>
</protein>
<evidence type="ECO:0000256" key="1">
    <source>
        <dbReference type="SAM" id="Coils"/>
    </source>
</evidence>
<keyword evidence="4" id="KW-1185">Reference proteome</keyword>
<evidence type="ECO:0000256" key="2">
    <source>
        <dbReference type="SAM" id="MobiDB-lite"/>
    </source>
</evidence>
<reference evidence="3 4" key="1">
    <citation type="submission" date="2024-01" db="EMBL/GenBank/DDBJ databases">
        <title>The complete chloroplast genome sequence of Lithospermum erythrorhizon: insights into the phylogenetic relationship among Boraginaceae species and the maternal lineages of purple gromwells.</title>
        <authorList>
            <person name="Okada T."/>
            <person name="Watanabe K."/>
        </authorList>
    </citation>
    <scope>NUCLEOTIDE SEQUENCE [LARGE SCALE GENOMIC DNA]</scope>
</reference>
<keyword evidence="1" id="KW-0175">Coiled coil</keyword>
<organism evidence="3 4">
    <name type="scientific">Lithospermum erythrorhizon</name>
    <name type="common">Purple gromwell</name>
    <name type="synonym">Lithospermum officinale var. erythrorhizon</name>
    <dbReference type="NCBI Taxonomy" id="34254"/>
    <lineage>
        <taxon>Eukaryota</taxon>
        <taxon>Viridiplantae</taxon>
        <taxon>Streptophyta</taxon>
        <taxon>Embryophyta</taxon>
        <taxon>Tracheophyta</taxon>
        <taxon>Spermatophyta</taxon>
        <taxon>Magnoliopsida</taxon>
        <taxon>eudicotyledons</taxon>
        <taxon>Gunneridae</taxon>
        <taxon>Pentapetalae</taxon>
        <taxon>asterids</taxon>
        <taxon>lamiids</taxon>
        <taxon>Boraginales</taxon>
        <taxon>Boraginaceae</taxon>
        <taxon>Boraginoideae</taxon>
        <taxon>Lithospermeae</taxon>
        <taxon>Lithospermum</taxon>
    </lineage>
</organism>
<sequence>MDEDHSLDEGSSPNRYRSLEENHIFYKYRNLDKTRLLEPRFLRQLISSLWDIRPSHYTCQYLDERDPAYWVLSPIKDMSSENSQESSRDAPNSSSSQPTSRSNPPQQHDPQVTEVNQTILGQGTSNEVVDPEPIFILPPLNTNPNMPHSNSPSTEGSQTCGTPVASEEVLTAALSSVEPRIGRPARKEVLDLTKESLPSPSLDNTSAIPGGADMFEAPFADSPVVIGDFSKGKESDSALKVTAGYSNTYLNLPYTLPGGYESRRLDVDLRLNREGERVSHFKMQELEKENEALLRNQKTSYNEKKIANEQELAKIAKCKELEAQNIKLEGEKFDLTLKLSRLELSLSQEKK</sequence>
<proteinExistence type="predicted"/>
<feature type="compositionally biased region" description="Polar residues" evidence="2">
    <location>
        <begin position="140"/>
        <end position="161"/>
    </location>
</feature>